<sequence length="148" mass="16238">MEVTGTSTTDALRKELTTVPNKRPGEEDVGDGMACSGQKRQKTDEENKADAPAELKTGESSKLAEEQAPVKQKRKDQSRRAAKEKREQERALGKRRGTRPEGEPKADNGESKGPRLPKRMSAILLGFCGAGYNGMQMCALFMLMVRAN</sequence>
<proteinExistence type="predicted"/>
<evidence type="ECO:0000313" key="2">
    <source>
        <dbReference type="Proteomes" id="UP001148662"/>
    </source>
</evidence>
<name>A0ACC1RV61_9APHY</name>
<accession>A0ACC1RV61</accession>
<evidence type="ECO:0000313" key="1">
    <source>
        <dbReference type="EMBL" id="KAJ3526406.1"/>
    </source>
</evidence>
<comment type="caution">
    <text evidence="1">The sequence shown here is derived from an EMBL/GenBank/DDBJ whole genome shotgun (WGS) entry which is preliminary data.</text>
</comment>
<protein>
    <submittedName>
        <fullName evidence="1">Uncharacterized protein</fullName>
    </submittedName>
</protein>
<gene>
    <name evidence="1" type="ORF">NM688_g8265</name>
</gene>
<organism evidence="1 2">
    <name type="scientific">Phlebia brevispora</name>
    <dbReference type="NCBI Taxonomy" id="194682"/>
    <lineage>
        <taxon>Eukaryota</taxon>
        <taxon>Fungi</taxon>
        <taxon>Dikarya</taxon>
        <taxon>Basidiomycota</taxon>
        <taxon>Agaricomycotina</taxon>
        <taxon>Agaricomycetes</taxon>
        <taxon>Polyporales</taxon>
        <taxon>Meruliaceae</taxon>
        <taxon>Phlebia</taxon>
    </lineage>
</organism>
<keyword evidence="2" id="KW-1185">Reference proteome</keyword>
<dbReference type="EMBL" id="JANHOG010002168">
    <property type="protein sequence ID" value="KAJ3526406.1"/>
    <property type="molecule type" value="Genomic_DNA"/>
</dbReference>
<reference evidence="1" key="1">
    <citation type="submission" date="2022-07" db="EMBL/GenBank/DDBJ databases">
        <title>Genome Sequence of Phlebia brevispora.</title>
        <authorList>
            <person name="Buettner E."/>
        </authorList>
    </citation>
    <scope>NUCLEOTIDE SEQUENCE</scope>
    <source>
        <strain evidence="1">MPL23</strain>
    </source>
</reference>
<dbReference type="Proteomes" id="UP001148662">
    <property type="component" value="Unassembled WGS sequence"/>
</dbReference>